<dbReference type="AlphaFoldDB" id="A0A0C3FS53"/>
<sequence length="143" mass="16088">MSFASVLACLKPVFNPSSNRRVHWPRRAKFRRNPSSPTRQNSIHDSTYNSLTESRTHEADIVPARSSPTPNTALNVFKFALETLSSASDNIPVPGVKFAIDTLLTITRNIQVRSNAPMHELLIPNYYCIYCSRAQLTQKALMI</sequence>
<dbReference type="HOGENOM" id="CLU_1806925_0_0_1"/>
<name>A0A0C3FS53_PILCF</name>
<evidence type="ECO:0000313" key="2">
    <source>
        <dbReference type="Proteomes" id="UP000054166"/>
    </source>
</evidence>
<reference evidence="1 2" key="1">
    <citation type="submission" date="2014-04" db="EMBL/GenBank/DDBJ databases">
        <authorList>
            <consortium name="DOE Joint Genome Institute"/>
            <person name="Kuo A."/>
            <person name="Tarkka M."/>
            <person name="Buscot F."/>
            <person name="Kohler A."/>
            <person name="Nagy L.G."/>
            <person name="Floudas D."/>
            <person name="Copeland A."/>
            <person name="Barry K.W."/>
            <person name="Cichocki N."/>
            <person name="Veneault-Fourrey C."/>
            <person name="LaButti K."/>
            <person name="Lindquist E.A."/>
            <person name="Lipzen A."/>
            <person name="Lundell T."/>
            <person name="Morin E."/>
            <person name="Murat C."/>
            <person name="Sun H."/>
            <person name="Tunlid A."/>
            <person name="Henrissat B."/>
            <person name="Grigoriev I.V."/>
            <person name="Hibbett D.S."/>
            <person name="Martin F."/>
            <person name="Nordberg H.P."/>
            <person name="Cantor M.N."/>
            <person name="Hua S.X."/>
        </authorList>
    </citation>
    <scope>NUCLEOTIDE SEQUENCE [LARGE SCALE GENOMIC DNA]</scope>
    <source>
        <strain evidence="1 2">F 1598</strain>
    </source>
</reference>
<keyword evidence="2" id="KW-1185">Reference proteome</keyword>
<organism evidence="1 2">
    <name type="scientific">Piloderma croceum (strain F 1598)</name>
    <dbReference type="NCBI Taxonomy" id="765440"/>
    <lineage>
        <taxon>Eukaryota</taxon>
        <taxon>Fungi</taxon>
        <taxon>Dikarya</taxon>
        <taxon>Basidiomycota</taxon>
        <taxon>Agaricomycotina</taxon>
        <taxon>Agaricomycetes</taxon>
        <taxon>Agaricomycetidae</taxon>
        <taxon>Atheliales</taxon>
        <taxon>Atheliaceae</taxon>
        <taxon>Piloderma</taxon>
    </lineage>
</organism>
<proteinExistence type="predicted"/>
<reference evidence="2" key="2">
    <citation type="submission" date="2015-01" db="EMBL/GenBank/DDBJ databases">
        <title>Evolutionary Origins and Diversification of the Mycorrhizal Mutualists.</title>
        <authorList>
            <consortium name="DOE Joint Genome Institute"/>
            <consortium name="Mycorrhizal Genomics Consortium"/>
            <person name="Kohler A."/>
            <person name="Kuo A."/>
            <person name="Nagy L.G."/>
            <person name="Floudas D."/>
            <person name="Copeland A."/>
            <person name="Barry K.W."/>
            <person name="Cichocki N."/>
            <person name="Veneault-Fourrey C."/>
            <person name="LaButti K."/>
            <person name="Lindquist E.A."/>
            <person name="Lipzen A."/>
            <person name="Lundell T."/>
            <person name="Morin E."/>
            <person name="Murat C."/>
            <person name="Riley R."/>
            <person name="Ohm R."/>
            <person name="Sun H."/>
            <person name="Tunlid A."/>
            <person name="Henrissat B."/>
            <person name="Grigoriev I.V."/>
            <person name="Hibbett D.S."/>
            <person name="Martin F."/>
        </authorList>
    </citation>
    <scope>NUCLEOTIDE SEQUENCE [LARGE SCALE GENOMIC DNA]</scope>
    <source>
        <strain evidence="2">F 1598</strain>
    </source>
</reference>
<dbReference type="Proteomes" id="UP000054166">
    <property type="component" value="Unassembled WGS sequence"/>
</dbReference>
<dbReference type="OrthoDB" id="3069255at2759"/>
<evidence type="ECO:0000313" key="1">
    <source>
        <dbReference type="EMBL" id="KIM86885.1"/>
    </source>
</evidence>
<dbReference type="EMBL" id="KN832980">
    <property type="protein sequence ID" value="KIM86885.1"/>
    <property type="molecule type" value="Genomic_DNA"/>
</dbReference>
<accession>A0A0C3FS53</accession>
<dbReference type="InParanoid" id="A0A0C3FS53"/>
<gene>
    <name evidence="1" type="ORF">PILCRDRAFT_290625</name>
</gene>
<protein>
    <submittedName>
        <fullName evidence="1">Uncharacterized protein</fullName>
    </submittedName>
</protein>